<proteinExistence type="predicted"/>
<dbReference type="AlphaFoldDB" id="A0A4R9KBV6"/>
<feature type="transmembrane region" description="Helical" evidence="1">
    <location>
        <begin position="175"/>
        <end position="195"/>
    </location>
</feature>
<keyword evidence="1" id="KW-0812">Transmembrane</keyword>
<evidence type="ECO:0000256" key="1">
    <source>
        <dbReference type="SAM" id="Phobius"/>
    </source>
</evidence>
<feature type="transmembrane region" description="Helical" evidence="1">
    <location>
        <begin position="101"/>
        <end position="119"/>
    </location>
</feature>
<dbReference type="RefSeq" id="WP_135647945.1">
    <property type="nucleotide sequence ID" value="NZ_RQGF01000008.1"/>
</dbReference>
<evidence type="ECO:0000313" key="2">
    <source>
        <dbReference type="EMBL" id="TGL64237.1"/>
    </source>
</evidence>
<gene>
    <name evidence="2" type="ORF">EHQ64_02575</name>
</gene>
<dbReference type="EMBL" id="RQGF01000008">
    <property type="protein sequence ID" value="TGL64237.1"/>
    <property type="molecule type" value="Genomic_DNA"/>
</dbReference>
<feature type="transmembrane region" description="Helical" evidence="1">
    <location>
        <begin position="139"/>
        <end position="163"/>
    </location>
</feature>
<feature type="transmembrane region" description="Helical" evidence="1">
    <location>
        <begin position="49"/>
        <end position="66"/>
    </location>
</feature>
<protein>
    <submittedName>
        <fullName evidence="2">Uncharacterized protein</fullName>
    </submittedName>
</protein>
<organism evidence="2 3">
    <name type="scientific">Leptospira sarikeiensis</name>
    <dbReference type="NCBI Taxonomy" id="2484943"/>
    <lineage>
        <taxon>Bacteria</taxon>
        <taxon>Pseudomonadati</taxon>
        <taxon>Spirochaetota</taxon>
        <taxon>Spirochaetia</taxon>
        <taxon>Leptospirales</taxon>
        <taxon>Leptospiraceae</taxon>
        <taxon>Leptospira</taxon>
    </lineage>
</organism>
<name>A0A4R9KBV6_9LEPT</name>
<feature type="transmembrane region" description="Helical" evidence="1">
    <location>
        <begin position="20"/>
        <end position="43"/>
    </location>
</feature>
<keyword evidence="1" id="KW-1133">Transmembrane helix</keyword>
<keyword evidence="1" id="KW-0472">Membrane</keyword>
<evidence type="ECO:0000313" key="3">
    <source>
        <dbReference type="Proteomes" id="UP000297762"/>
    </source>
</evidence>
<reference evidence="2" key="1">
    <citation type="journal article" date="2019" name="PLoS Negl. Trop. Dis.">
        <title>Revisiting the worldwide diversity of Leptospira species in the environment.</title>
        <authorList>
            <person name="Vincent A.T."/>
            <person name="Schiettekatte O."/>
            <person name="Bourhy P."/>
            <person name="Veyrier F.J."/>
            <person name="Picardeau M."/>
        </authorList>
    </citation>
    <scope>NUCLEOTIDE SEQUENCE [LARGE SCALE GENOMIC DNA]</scope>
    <source>
        <strain evidence="2">201702455</strain>
    </source>
</reference>
<sequence>MKFLKSFLNKIESVQEAEEFLNFSSKILFCIGILQGILFAFLLGSLSTFYFDPLLMFVFGLVIRFSRSRTASVLLFVYSSIIFIATGLSLLEIIGGVGNNPILALALFLVSIRILYASFKFHFLMKSIFVWKNIWIRNLISIVFAFVTSVILFIFFVFLSRSIGIIQLNNVQGEILLFSFPILYILLLLPFFPWAKKRPMYLPSEKGDLVGT</sequence>
<feature type="transmembrane region" description="Helical" evidence="1">
    <location>
        <begin position="73"/>
        <end position="95"/>
    </location>
</feature>
<keyword evidence="3" id="KW-1185">Reference proteome</keyword>
<accession>A0A4R9KBV6</accession>
<dbReference type="Proteomes" id="UP000297762">
    <property type="component" value="Unassembled WGS sequence"/>
</dbReference>
<comment type="caution">
    <text evidence="2">The sequence shown here is derived from an EMBL/GenBank/DDBJ whole genome shotgun (WGS) entry which is preliminary data.</text>
</comment>
<dbReference type="OrthoDB" id="329359at2"/>